<keyword evidence="3 5" id="KW-0067">ATP-binding</keyword>
<dbReference type="InterPro" id="IPR003593">
    <property type="entry name" value="AAA+_ATPase"/>
</dbReference>
<evidence type="ECO:0000256" key="1">
    <source>
        <dbReference type="ARBA" id="ARBA00022448"/>
    </source>
</evidence>
<dbReference type="InterPro" id="IPR003439">
    <property type="entry name" value="ABC_transporter-like_ATP-bd"/>
</dbReference>
<evidence type="ECO:0000259" key="4">
    <source>
        <dbReference type="PROSITE" id="PS50893"/>
    </source>
</evidence>
<dbReference type="InterPro" id="IPR050763">
    <property type="entry name" value="ABC_transporter_ATP-binding"/>
</dbReference>
<dbReference type="PANTHER" id="PTHR42711:SF15">
    <property type="entry name" value="ABC-TYPE MULTIDRUG TRANSPORT SYSTEM, ATPASE COMPONENT"/>
    <property type="match status" value="1"/>
</dbReference>
<evidence type="ECO:0000256" key="3">
    <source>
        <dbReference type="ARBA" id="ARBA00022840"/>
    </source>
</evidence>
<reference evidence="6" key="1">
    <citation type="submission" date="2017-09" db="EMBL/GenBank/DDBJ databases">
        <title>Depth-based differentiation of microbial function through sediment-hosted aquifers and enrichment of novel symbionts in the deep terrestrial subsurface.</title>
        <authorList>
            <person name="Probst A.J."/>
            <person name="Ladd B."/>
            <person name="Jarett J.K."/>
            <person name="Geller-Mcgrath D.E."/>
            <person name="Sieber C.M.K."/>
            <person name="Emerson J.B."/>
            <person name="Anantharaman K."/>
            <person name="Thomas B.C."/>
            <person name="Malmstrom R."/>
            <person name="Stieglmeier M."/>
            <person name="Klingl A."/>
            <person name="Woyke T."/>
            <person name="Ryan C.M."/>
            <person name="Banfield J.F."/>
        </authorList>
    </citation>
    <scope>NUCLEOTIDE SEQUENCE [LARGE SCALE GENOMIC DNA]</scope>
</reference>
<evidence type="ECO:0000313" key="6">
    <source>
        <dbReference type="Proteomes" id="UP000229315"/>
    </source>
</evidence>
<dbReference type="GO" id="GO:0005524">
    <property type="term" value="F:ATP binding"/>
    <property type="evidence" value="ECO:0007669"/>
    <property type="project" value="UniProtKB-KW"/>
</dbReference>
<dbReference type="PANTHER" id="PTHR42711">
    <property type="entry name" value="ABC TRANSPORTER ATP-BINDING PROTEIN"/>
    <property type="match status" value="1"/>
</dbReference>
<dbReference type="Gene3D" id="3.40.50.300">
    <property type="entry name" value="P-loop containing nucleotide triphosphate hydrolases"/>
    <property type="match status" value="1"/>
</dbReference>
<dbReference type="Proteomes" id="UP000229315">
    <property type="component" value="Unassembled WGS sequence"/>
</dbReference>
<evidence type="ECO:0000313" key="5">
    <source>
        <dbReference type="EMBL" id="PIR84972.1"/>
    </source>
</evidence>
<feature type="domain" description="ABC transporter" evidence="4">
    <location>
        <begin position="7"/>
        <end position="238"/>
    </location>
</feature>
<dbReference type="SMART" id="SM00382">
    <property type="entry name" value="AAA"/>
    <property type="match status" value="1"/>
</dbReference>
<dbReference type="InterPro" id="IPR027417">
    <property type="entry name" value="P-loop_NTPase"/>
</dbReference>
<dbReference type="EMBL" id="PFBH01000020">
    <property type="protein sequence ID" value="PIR84972.1"/>
    <property type="molecule type" value="Genomic_DNA"/>
</dbReference>
<dbReference type="GO" id="GO:0016887">
    <property type="term" value="F:ATP hydrolysis activity"/>
    <property type="evidence" value="ECO:0007669"/>
    <property type="project" value="InterPro"/>
</dbReference>
<keyword evidence="1" id="KW-0813">Transport</keyword>
<name>A0A2H0UEY5_9BACT</name>
<sequence>MPTMNAVDIVDFKKEYRGGTVAVNGLSLSIKQGEFFGLLGPNGAGKSTTIHCITGIASITSGSIQVYGIDVVADYREARKKIGLSPQDFNVDIFSKVWQILDYNAGYFGVPKEKRATRIEELLERFDLTSHRNKAFQHLSGGLKRRVMLARALVHDPDLIILDEPTAGVDVEMRHDLWRYLRELNELGKTVILTSHYLDEVELLCDRIGIINNGKIVALGDKGEFIKEGDRLEQTYMKITKGEKWSGSTA</sequence>
<comment type="caution">
    <text evidence="5">The sequence shown here is derived from an EMBL/GenBank/DDBJ whole genome shotgun (WGS) entry which is preliminary data.</text>
</comment>
<protein>
    <submittedName>
        <fullName evidence="5">ABC transporter ATP-binding protein</fullName>
    </submittedName>
</protein>
<dbReference type="AlphaFoldDB" id="A0A2H0UEY5"/>
<accession>A0A2H0UEY5</accession>
<dbReference type="Pfam" id="PF00005">
    <property type="entry name" value="ABC_tran"/>
    <property type="match status" value="1"/>
</dbReference>
<evidence type="ECO:0000256" key="2">
    <source>
        <dbReference type="ARBA" id="ARBA00022741"/>
    </source>
</evidence>
<dbReference type="PROSITE" id="PS50893">
    <property type="entry name" value="ABC_TRANSPORTER_2"/>
    <property type="match status" value="1"/>
</dbReference>
<dbReference type="SUPFAM" id="SSF52540">
    <property type="entry name" value="P-loop containing nucleoside triphosphate hydrolases"/>
    <property type="match status" value="1"/>
</dbReference>
<proteinExistence type="predicted"/>
<organism evidence="5 6">
    <name type="scientific">Candidatus Kaiserbacteria bacterium CG10_big_fil_rev_8_21_14_0_10_45_20</name>
    <dbReference type="NCBI Taxonomy" id="1974607"/>
    <lineage>
        <taxon>Bacteria</taxon>
        <taxon>Candidatus Kaiseribacteriota</taxon>
    </lineage>
</organism>
<keyword evidence="2" id="KW-0547">Nucleotide-binding</keyword>
<gene>
    <name evidence="5" type="ORF">COU15_03140</name>
</gene>